<sequence>MARHPPDPTGETANTGMKPHETSRVAIVGAGFTGSLTAAHLLRNAARPFEVCLIERHPPFGPGTAFKAPLPCHLLNVPAVRMSAYPDGPEHLMKWLTERASGPDPGFEVDSGGLDAAFLPRRLYGEYVEHTLSEAAERSRARLTRIVGEAVSIDPDASGAHPRIRMRDGSTIAADCAVLALGNFPPMDPLGNGAAVAAGRYAADPWDEEALEGLDSQSTVLTIGSNLTMVDIALTLDHRGHRGPIVAVSTHGLLPQPHRKNLLPAWSSRVEGRTGRPRELLRAIREDVTLASADGVDWRSVVDAIRPKIVSIWSSWPERERARFLRHARAYWEVHRHRMAPENARTIASLVEGARLRVIAGRIAGMSETRDAIEVRVKRRGAAGVETIRAARVVNCTGPGTDMRRTRDSLVQDLLARRLARPGPLGLGFDTDRDGALMGADGRPSVSLFTLGPLLKGRDWETTAIPEIRMQTEALALCLARRFVTPGAHGGSS</sequence>
<protein>
    <submittedName>
        <fullName evidence="3">FAD-dependent oxidoreductase</fullName>
    </submittedName>
</protein>
<accession>A0A538S805</accession>
<proteinExistence type="predicted"/>
<dbReference type="Pfam" id="PF13454">
    <property type="entry name" value="NAD_binding_9"/>
    <property type="match status" value="1"/>
</dbReference>
<reference evidence="3 4" key="1">
    <citation type="journal article" date="2019" name="Nat. Microbiol.">
        <title>Mediterranean grassland soil C-N compound turnover is dependent on rainfall and depth, and is mediated by genomically divergent microorganisms.</title>
        <authorList>
            <person name="Diamond S."/>
            <person name="Andeer P.F."/>
            <person name="Li Z."/>
            <person name="Crits-Christoph A."/>
            <person name="Burstein D."/>
            <person name="Anantharaman K."/>
            <person name="Lane K.R."/>
            <person name="Thomas B.C."/>
            <person name="Pan C."/>
            <person name="Northen T.R."/>
            <person name="Banfield J.F."/>
        </authorList>
    </citation>
    <scope>NUCLEOTIDE SEQUENCE [LARGE SCALE GENOMIC DNA]</scope>
    <source>
        <strain evidence="3">WS_1</strain>
    </source>
</reference>
<dbReference type="AlphaFoldDB" id="A0A538S805"/>
<dbReference type="Proteomes" id="UP000316292">
    <property type="component" value="Unassembled WGS sequence"/>
</dbReference>
<dbReference type="InterPro" id="IPR052189">
    <property type="entry name" value="L-asp_N-monooxygenase_NS-form"/>
</dbReference>
<dbReference type="Gene3D" id="3.50.50.60">
    <property type="entry name" value="FAD/NAD(P)-binding domain"/>
    <property type="match status" value="2"/>
</dbReference>
<dbReference type="EMBL" id="VBOR01000109">
    <property type="protein sequence ID" value="TMQ47495.1"/>
    <property type="molecule type" value="Genomic_DNA"/>
</dbReference>
<feature type="region of interest" description="Disordered" evidence="1">
    <location>
        <begin position="1"/>
        <end position="21"/>
    </location>
</feature>
<name>A0A538S805_UNCEI</name>
<dbReference type="InterPro" id="IPR038732">
    <property type="entry name" value="HpyO/CreE_NAD-binding"/>
</dbReference>
<evidence type="ECO:0000313" key="4">
    <source>
        <dbReference type="Proteomes" id="UP000316292"/>
    </source>
</evidence>
<evidence type="ECO:0000256" key="1">
    <source>
        <dbReference type="SAM" id="MobiDB-lite"/>
    </source>
</evidence>
<gene>
    <name evidence="3" type="ORF">E6K71_09740</name>
</gene>
<dbReference type="InterPro" id="IPR036188">
    <property type="entry name" value="FAD/NAD-bd_sf"/>
</dbReference>
<feature type="domain" description="FAD-dependent urate hydroxylase HpyO/Asp monooxygenase CreE-like FAD/NAD(P)-binding" evidence="2">
    <location>
        <begin position="26"/>
        <end position="183"/>
    </location>
</feature>
<dbReference type="SUPFAM" id="SSF51905">
    <property type="entry name" value="FAD/NAD(P)-binding domain"/>
    <property type="match status" value="1"/>
</dbReference>
<organism evidence="3 4">
    <name type="scientific">Eiseniibacteriota bacterium</name>
    <dbReference type="NCBI Taxonomy" id="2212470"/>
    <lineage>
        <taxon>Bacteria</taxon>
        <taxon>Candidatus Eiseniibacteriota</taxon>
    </lineage>
</organism>
<evidence type="ECO:0000313" key="3">
    <source>
        <dbReference type="EMBL" id="TMQ47495.1"/>
    </source>
</evidence>
<dbReference type="PANTHER" id="PTHR40254:SF1">
    <property type="entry name" value="BLR0577 PROTEIN"/>
    <property type="match status" value="1"/>
</dbReference>
<comment type="caution">
    <text evidence="3">The sequence shown here is derived from an EMBL/GenBank/DDBJ whole genome shotgun (WGS) entry which is preliminary data.</text>
</comment>
<dbReference type="PANTHER" id="PTHR40254">
    <property type="entry name" value="BLR0577 PROTEIN"/>
    <property type="match status" value="1"/>
</dbReference>
<evidence type="ECO:0000259" key="2">
    <source>
        <dbReference type="Pfam" id="PF13454"/>
    </source>
</evidence>